<protein>
    <submittedName>
        <fullName evidence="1">3-oxoacyl-ACP synthase</fullName>
    </submittedName>
</protein>
<accession>A0ABY9NR46</accession>
<dbReference type="Proteomes" id="UP001237292">
    <property type="component" value="Chromosome"/>
</dbReference>
<gene>
    <name evidence="1" type="ORF">QL104_15600</name>
</gene>
<dbReference type="InterPro" id="IPR016039">
    <property type="entry name" value="Thiolase-like"/>
</dbReference>
<reference evidence="1 2" key="1">
    <citation type="journal article" date="2023" name="Access Microbiol">
        <title>The genome of a steinernematid-associated Pseudomonas piscis bacterium encodes the biosynthesis of insect toxins.</title>
        <authorList>
            <person name="Awori R.M."/>
            <person name="Hendre P."/>
            <person name="Amugune N.O."/>
        </authorList>
    </citation>
    <scope>NUCLEOTIDE SEQUENCE [LARGE SCALE GENOMIC DNA]</scope>
    <source>
        <strain evidence="1 2">75</strain>
    </source>
</reference>
<sequence>MDGTSLFVTGMGLTCPVGTSVASACAAKRAGLSALQELPLLDNAAEPIIGAQVPGIDLTLPAPARLCHLMLQALGELLAGTPRLDWQAIPFLLCLAEPERPGVNIRALAQTIIQELSGTLGIQVHLGHSRIIPTGHVAAMHALEEAGRLIRETHAPACLVGGVDSLLAASTLRWLDGDRRLKTAINRDGLFPGEGAAAILVQAHSLPGTCLQVAGLGVGQEPAPLLSGKPLRGDGLAAAARTALAQARLGFHEIDLRLSDATGEQYGFKELPLMQARLARVVRKEDQPLWHWSEAMGDTGAIAGIIQLILADQALRKGYAPGTNAMCMTSALGGARAVAVVRDARPTGSRS</sequence>
<proteinExistence type="predicted"/>
<dbReference type="Gene3D" id="3.40.47.10">
    <property type="match status" value="1"/>
</dbReference>
<keyword evidence="2" id="KW-1185">Reference proteome</keyword>
<organism evidence="1 2">
    <name type="scientific">Pseudomonas piscis</name>
    <dbReference type="NCBI Taxonomy" id="2614538"/>
    <lineage>
        <taxon>Bacteria</taxon>
        <taxon>Pseudomonadati</taxon>
        <taxon>Pseudomonadota</taxon>
        <taxon>Gammaproteobacteria</taxon>
        <taxon>Pseudomonadales</taxon>
        <taxon>Pseudomonadaceae</taxon>
        <taxon>Pseudomonas</taxon>
    </lineage>
</organism>
<dbReference type="SUPFAM" id="SSF53901">
    <property type="entry name" value="Thiolase-like"/>
    <property type="match status" value="2"/>
</dbReference>
<dbReference type="EMBL" id="CP133164">
    <property type="protein sequence ID" value="WMN20762.1"/>
    <property type="molecule type" value="Genomic_DNA"/>
</dbReference>
<evidence type="ECO:0000313" key="2">
    <source>
        <dbReference type="Proteomes" id="UP001237292"/>
    </source>
</evidence>
<dbReference type="RefSeq" id="WP_085599391.1">
    <property type="nucleotide sequence ID" value="NZ_CP133164.1"/>
</dbReference>
<name>A0ABY9NR46_9PSED</name>
<evidence type="ECO:0000313" key="1">
    <source>
        <dbReference type="EMBL" id="WMN20762.1"/>
    </source>
</evidence>